<organism evidence="1 2">
    <name type="scientific">Paraburkholderia caribensis MBA4</name>
    <dbReference type="NCBI Taxonomy" id="1323664"/>
    <lineage>
        <taxon>Bacteria</taxon>
        <taxon>Pseudomonadati</taxon>
        <taxon>Pseudomonadota</taxon>
        <taxon>Betaproteobacteria</taxon>
        <taxon>Burkholderiales</taxon>
        <taxon>Burkholderiaceae</taxon>
        <taxon>Paraburkholderia</taxon>
    </lineage>
</organism>
<proteinExistence type="predicted"/>
<dbReference type="RefSeq" id="WP_158510943.1">
    <property type="nucleotide sequence ID" value="NZ_CP012746.1"/>
</dbReference>
<evidence type="ECO:0000313" key="1">
    <source>
        <dbReference type="EMBL" id="ALL64933.1"/>
    </source>
</evidence>
<reference evidence="1 2" key="1">
    <citation type="journal article" date="2014" name="Genome Announc.">
        <title>Draft Genome Sequence of the Haloacid-Degrading Burkholderia caribensis Strain MBA4.</title>
        <authorList>
            <person name="Pan Y."/>
            <person name="Kong K.F."/>
            <person name="Tsang J.S."/>
        </authorList>
    </citation>
    <scope>NUCLEOTIDE SEQUENCE [LARGE SCALE GENOMIC DNA]</scope>
    <source>
        <strain evidence="1 2">MBA4</strain>
    </source>
</reference>
<name>A0A0N7JTY8_9BURK</name>
<evidence type="ECO:0000313" key="2">
    <source>
        <dbReference type="Proteomes" id="UP000019146"/>
    </source>
</evidence>
<dbReference type="EMBL" id="CP012746">
    <property type="protein sequence ID" value="ALL64933.1"/>
    <property type="molecule type" value="Genomic_DNA"/>
</dbReference>
<dbReference type="AlphaFoldDB" id="A0A0N7JTY8"/>
<dbReference type="Proteomes" id="UP000019146">
    <property type="component" value="Chromosome 1"/>
</dbReference>
<protein>
    <submittedName>
        <fullName evidence="1">Uncharacterized protein</fullName>
    </submittedName>
</protein>
<gene>
    <name evidence="1" type="ORF">K788_0002437</name>
</gene>
<dbReference type="KEGG" id="bcai:K788_0002437"/>
<sequence>MTRAVRAPLHGLHPPLESMPGLIRFKQVPGAACTIRSVQQTDTPREPLDA</sequence>
<dbReference type="GeneID" id="69975291"/>
<accession>A0A0N7JTY8</accession>